<evidence type="ECO:0000313" key="7">
    <source>
        <dbReference type="EMBL" id="AIE96629.1"/>
    </source>
</evidence>
<dbReference type="Pfam" id="PF00202">
    <property type="entry name" value="Aminotran_3"/>
    <property type="match status" value="1"/>
</dbReference>
<keyword evidence="3 6" id="KW-0663">Pyridoxal phosphate</keyword>
<dbReference type="EMBL" id="KF900484">
    <property type="protein sequence ID" value="AIE96629.1"/>
    <property type="molecule type" value="Genomic_DNA"/>
</dbReference>
<protein>
    <submittedName>
        <fullName evidence="7">Class III aminotransferase (HemL)</fullName>
        <ecNumber evidence="7">5.4.3.8</ecNumber>
    </submittedName>
</protein>
<comment type="catalytic activity">
    <reaction evidence="1">
        <text>(S)-4-amino-5-oxopentanoate = 5-aminolevulinate</text>
        <dbReference type="Rhea" id="RHEA:14265"/>
        <dbReference type="ChEBI" id="CHEBI:57501"/>
        <dbReference type="ChEBI" id="CHEBI:356416"/>
        <dbReference type="EC" id="5.4.3.8"/>
    </reaction>
</comment>
<keyword evidence="7" id="KW-0032">Aminotransferase</keyword>
<dbReference type="Gene3D" id="3.90.1150.10">
    <property type="entry name" value="Aspartate Aminotransferase, domain 1"/>
    <property type="match status" value="1"/>
</dbReference>
<name>A0A075FZN1_9ARCH</name>
<dbReference type="InterPro" id="IPR049704">
    <property type="entry name" value="Aminotrans_3_PPA_site"/>
</dbReference>
<evidence type="ECO:0000256" key="4">
    <source>
        <dbReference type="ARBA" id="ARBA00023235"/>
    </source>
</evidence>
<reference evidence="7" key="1">
    <citation type="journal article" date="2014" name="Genome Biol. Evol.">
        <title>Pangenome evidence for extensive interdomain horizontal transfer affecting lineage core and shell genes in uncultured planktonic thaumarchaeota and euryarchaeota.</title>
        <authorList>
            <person name="Deschamps P."/>
            <person name="Zivanovic Y."/>
            <person name="Moreira D."/>
            <person name="Rodriguez-Valera F."/>
            <person name="Lopez-Garcia P."/>
        </authorList>
    </citation>
    <scope>NUCLEOTIDE SEQUENCE</scope>
</reference>
<sequence>MYYCLKLKSLTNSNKLKEKARELYPAMTGTFSRTASSFVEGVYPVYANSANGAYFKDVDDNDYLDLVCSFGPISLGHNYPVVNDAITKQITKGILFSLPHPVEIELSELICKNIPNADMVKFEKSGSNAVTGAVRAARALTKKNKIAYCGSGGVWHDWQAAMVSLDGGVPDFNRDLIKIFEYNDSDGLEQIFEDNSNEIAAVVLEPTVFTKPENNFLKNVRKISSNNDSLLILDEVVTGFRFDISGGQKYFDIQGDLACFGKAMANGLPLSAITGKTEFMTIFEKIWVSSTNNMEALSLAGSLATINEMISKNTISHCWNVGSKLFEGWNKITQKYGIDSRLEGYPIRMNLRCFDSNKKESLSLKSLLLQEMVKRGIFMAPLGPVFISYSHTLDDIDKVFTVLDDVCSYLKQKIVNDNFEEMIEGKLPKKIWDMKIKPTKKK</sequence>
<keyword evidence="7" id="KW-0808">Transferase</keyword>
<dbReference type="Gene3D" id="3.40.640.10">
    <property type="entry name" value="Type I PLP-dependent aspartate aminotransferase-like (Major domain)"/>
    <property type="match status" value="1"/>
</dbReference>
<dbReference type="AlphaFoldDB" id="A0A075FZN1"/>
<gene>
    <name evidence="7" type="primary">hemL</name>
</gene>
<comment type="similarity">
    <text evidence="6">Belongs to the class-III pyridoxal-phosphate-dependent aminotransferase family.</text>
</comment>
<dbReference type="InterPro" id="IPR015421">
    <property type="entry name" value="PyrdxlP-dep_Trfase_major"/>
</dbReference>
<proteinExistence type="inferred from homology"/>
<dbReference type="InterPro" id="IPR005814">
    <property type="entry name" value="Aminotrans_3"/>
</dbReference>
<evidence type="ECO:0000256" key="6">
    <source>
        <dbReference type="RuleBase" id="RU003560"/>
    </source>
</evidence>
<dbReference type="SUPFAM" id="SSF53383">
    <property type="entry name" value="PLP-dependent transferases"/>
    <property type="match status" value="1"/>
</dbReference>
<keyword evidence="4 7" id="KW-0413">Isomerase</keyword>
<dbReference type="InterPro" id="IPR015424">
    <property type="entry name" value="PyrdxlP-dep_Trfase"/>
</dbReference>
<dbReference type="PANTHER" id="PTHR43713">
    <property type="entry name" value="GLUTAMATE-1-SEMIALDEHYDE 2,1-AMINOMUTASE"/>
    <property type="match status" value="1"/>
</dbReference>
<evidence type="ECO:0000256" key="3">
    <source>
        <dbReference type="ARBA" id="ARBA00022898"/>
    </source>
</evidence>
<comment type="cofactor">
    <cofactor evidence="2">
        <name>pyridoxal 5'-phosphate</name>
        <dbReference type="ChEBI" id="CHEBI:597326"/>
    </cofactor>
</comment>
<organism evidence="7">
    <name type="scientific">uncultured marine thaumarchaeote AD1000_82_B05</name>
    <dbReference type="NCBI Taxonomy" id="1455944"/>
    <lineage>
        <taxon>Archaea</taxon>
        <taxon>Nitrososphaerota</taxon>
        <taxon>environmental samples</taxon>
    </lineage>
</organism>
<evidence type="ECO:0000256" key="5">
    <source>
        <dbReference type="ARBA" id="ARBA00023444"/>
    </source>
</evidence>
<dbReference type="GO" id="GO:0008483">
    <property type="term" value="F:transaminase activity"/>
    <property type="evidence" value="ECO:0007669"/>
    <property type="project" value="UniProtKB-KW"/>
</dbReference>
<accession>A0A075FZN1</accession>
<evidence type="ECO:0000256" key="2">
    <source>
        <dbReference type="ARBA" id="ARBA00001933"/>
    </source>
</evidence>
<dbReference type="PANTHER" id="PTHR43713:SF3">
    <property type="entry name" value="GLUTAMATE-1-SEMIALDEHYDE 2,1-AMINOMUTASE 1, CHLOROPLASTIC-RELATED"/>
    <property type="match status" value="1"/>
</dbReference>
<dbReference type="GO" id="GO:0030170">
    <property type="term" value="F:pyridoxal phosphate binding"/>
    <property type="evidence" value="ECO:0007669"/>
    <property type="project" value="InterPro"/>
</dbReference>
<dbReference type="PROSITE" id="PS00600">
    <property type="entry name" value="AA_TRANSFER_CLASS_3"/>
    <property type="match status" value="1"/>
</dbReference>
<dbReference type="GO" id="GO:0042286">
    <property type="term" value="F:glutamate-1-semialdehyde 2,1-aminomutase activity"/>
    <property type="evidence" value="ECO:0007669"/>
    <property type="project" value="UniProtKB-EC"/>
</dbReference>
<evidence type="ECO:0000256" key="1">
    <source>
        <dbReference type="ARBA" id="ARBA00001579"/>
    </source>
</evidence>
<dbReference type="EC" id="5.4.3.8" evidence="7"/>
<dbReference type="InterPro" id="IPR015422">
    <property type="entry name" value="PyrdxlP-dep_Trfase_small"/>
</dbReference>
<comment type="pathway">
    <text evidence="5">Porphyrin-containing compound metabolism.</text>
</comment>